<gene>
    <name evidence="3" type="ORF">MPHL21000_08560</name>
</gene>
<sequence>MQRSVPTTAAASLLIASAALLTGCSGADVMATIGMPTSETSPAHGAVAGALPGPPPAEGHSNALVLTDRQRNFLDGLAAAGVHPSSDLHALSIGSYVCQARAAGHDDQAVWDAVYPRVRSDLEDVRDGVAGLAPSVQDVTTATADYIRIATERLC</sequence>
<name>A0A5N5V8B0_MYCPH</name>
<evidence type="ECO:0000259" key="2">
    <source>
        <dbReference type="Pfam" id="PF05305"/>
    </source>
</evidence>
<keyword evidence="1" id="KW-0732">Signal</keyword>
<dbReference type="GeneID" id="74300613"/>
<dbReference type="Proteomes" id="UP000325690">
    <property type="component" value="Unassembled WGS sequence"/>
</dbReference>
<protein>
    <recommendedName>
        <fullName evidence="2">DUF732 domain-containing protein</fullName>
    </recommendedName>
</protein>
<reference evidence="3 4" key="1">
    <citation type="submission" date="2012-10" db="EMBL/GenBank/DDBJ databases">
        <title>The draft sequence of the Mycobacterium pheli genome.</title>
        <authorList>
            <person name="Pettersson B.M.F."/>
            <person name="Das S."/>
            <person name="Dasgupta S."/>
            <person name="Bhattacharya A."/>
            <person name="Kirsebom L.A."/>
        </authorList>
    </citation>
    <scope>NUCLEOTIDE SEQUENCE [LARGE SCALE GENOMIC DNA]</scope>
    <source>
        <strain evidence="3 4">CCUG 21000</strain>
    </source>
</reference>
<evidence type="ECO:0000313" key="4">
    <source>
        <dbReference type="Proteomes" id="UP000325690"/>
    </source>
</evidence>
<feature type="chain" id="PRO_5024320516" description="DUF732 domain-containing protein" evidence="1">
    <location>
        <begin position="28"/>
        <end position="155"/>
    </location>
</feature>
<dbReference type="EMBL" id="ANBP01000009">
    <property type="protein sequence ID" value="KAB7757227.1"/>
    <property type="molecule type" value="Genomic_DNA"/>
</dbReference>
<comment type="caution">
    <text evidence="3">The sequence shown here is derived from an EMBL/GenBank/DDBJ whole genome shotgun (WGS) entry which is preliminary data.</text>
</comment>
<evidence type="ECO:0000256" key="1">
    <source>
        <dbReference type="SAM" id="SignalP"/>
    </source>
</evidence>
<dbReference type="AlphaFoldDB" id="A0A5N5V8B0"/>
<accession>A0A5N5V8B0</accession>
<dbReference type="RefSeq" id="WP_003889452.1">
    <property type="nucleotide sequence ID" value="NZ_ANBO01000012.1"/>
</dbReference>
<dbReference type="Pfam" id="PF05305">
    <property type="entry name" value="DUF732"/>
    <property type="match status" value="1"/>
</dbReference>
<organism evidence="3 4">
    <name type="scientific">Mycolicibacterium phlei DSM 43239 = CCUG 21000</name>
    <dbReference type="NCBI Taxonomy" id="1226750"/>
    <lineage>
        <taxon>Bacteria</taxon>
        <taxon>Bacillati</taxon>
        <taxon>Actinomycetota</taxon>
        <taxon>Actinomycetes</taxon>
        <taxon>Mycobacteriales</taxon>
        <taxon>Mycobacteriaceae</taxon>
        <taxon>Mycolicibacterium</taxon>
    </lineage>
</organism>
<feature type="signal peptide" evidence="1">
    <location>
        <begin position="1"/>
        <end position="27"/>
    </location>
</feature>
<keyword evidence="4" id="KW-1185">Reference proteome</keyword>
<dbReference type="PROSITE" id="PS51257">
    <property type="entry name" value="PROKAR_LIPOPROTEIN"/>
    <property type="match status" value="1"/>
</dbReference>
<evidence type="ECO:0000313" key="3">
    <source>
        <dbReference type="EMBL" id="KAB7757227.1"/>
    </source>
</evidence>
<dbReference type="InterPro" id="IPR007969">
    <property type="entry name" value="DUF732"/>
</dbReference>
<feature type="domain" description="DUF732" evidence="2">
    <location>
        <begin position="70"/>
        <end position="155"/>
    </location>
</feature>
<proteinExistence type="predicted"/>